<feature type="signal peptide" evidence="1">
    <location>
        <begin position="1"/>
        <end position="25"/>
    </location>
</feature>
<organism evidence="2 3">
    <name type="scientific">Flavobacterium cheongpyeongense</name>
    <dbReference type="NCBI Taxonomy" id="2212651"/>
    <lineage>
        <taxon>Bacteria</taxon>
        <taxon>Pseudomonadati</taxon>
        <taxon>Bacteroidota</taxon>
        <taxon>Flavobacteriia</taxon>
        <taxon>Flavobacteriales</taxon>
        <taxon>Flavobacteriaceae</taxon>
        <taxon>Flavobacterium</taxon>
    </lineage>
</organism>
<feature type="chain" id="PRO_5015918184" description="TonB C-terminal domain-containing protein" evidence="1">
    <location>
        <begin position="26"/>
        <end position="159"/>
    </location>
</feature>
<gene>
    <name evidence="2" type="ORF">DMB65_09585</name>
</gene>
<dbReference type="AlphaFoldDB" id="A0A2V4BQG4"/>
<evidence type="ECO:0008006" key="4">
    <source>
        <dbReference type="Google" id="ProtNLM"/>
    </source>
</evidence>
<protein>
    <recommendedName>
        <fullName evidence="4">TonB C-terminal domain-containing protein</fullName>
    </recommendedName>
</protein>
<dbReference type="EMBL" id="QJHK01000006">
    <property type="protein sequence ID" value="PXY41195.1"/>
    <property type="molecule type" value="Genomic_DNA"/>
</dbReference>
<evidence type="ECO:0000256" key="1">
    <source>
        <dbReference type="SAM" id="SignalP"/>
    </source>
</evidence>
<evidence type="ECO:0000313" key="3">
    <source>
        <dbReference type="Proteomes" id="UP000247903"/>
    </source>
</evidence>
<dbReference type="SUPFAM" id="SSF74653">
    <property type="entry name" value="TolA/TonB C-terminal domain"/>
    <property type="match status" value="1"/>
</dbReference>
<accession>A0A2V4BQG4</accession>
<reference evidence="2 3" key="1">
    <citation type="submission" date="2018-05" db="EMBL/GenBank/DDBJ databases">
        <title>Flavobacterium sp. strain IMCC34759, incomplete genome.</title>
        <authorList>
            <person name="Joung Y."/>
            <person name="Cho J."/>
        </authorList>
    </citation>
    <scope>NUCLEOTIDE SEQUENCE [LARGE SCALE GENOMIC DNA]</scope>
    <source>
        <strain evidence="2 3">IMCC34759</strain>
    </source>
</reference>
<sequence>MRNFLRAISFLLLFSCQNTTVPAMAEPASKNIDKILPEQTMKLEKRHDSKPKDNKVYSVSEVEILPKFPGGIQKFYAFLKKNYVIPQELMNDEASRGGVFATIKIEKDGSFSEIKILRDIGYGSGKELERVLRLSPNWIPAIKDGNPVRCLYSIPYYVQ</sequence>
<dbReference type="Proteomes" id="UP000247903">
    <property type="component" value="Unassembled WGS sequence"/>
</dbReference>
<dbReference type="Gene3D" id="3.30.1150.10">
    <property type="match status" value="1"/>
</dbReference>
<keyword evidence="1" id="KW-0732">Signal</keyword>
<evidence type="ECO:0000313" key="2">
    <source>
        <dbReference type="EMBL" id="PXY41195.1"/>
    </source>
</evidence>
<proteinExistence type="predicted"/>
<comment type="caution">
    <text evidence="2">The sequence shown here is derived from an EMBL/GenBank/DDBJ whole genome shotgun (WGS) entry which is preliminary data.</text>
</comment>
<keyword evidence="3" id="KW-1185">Reference proteome</keyword>
<name>A0A2V4BQG4_9FLAO</name>